<feature type="transmembrane region" description="Helical" evidence="9">
    <location>
        <begin position="407"/>
        <end position="426"/>
    </location>
</feature>
<dbReference type="Proteomes" id="UP000676967">
    <property type="component" value="Chromosome"/>
</dbReference>
<dbReference type="PANTHER" id="PTHR42718:SF9">
    <property type="entry name" value="MAJOR FACILITATOR SUPERFAMILY MULTIDRUG TRANSPORTER MFSC"/>
    <property type="match status" value="1"/>
</dbReference>
<reference evidence="11 12" key="1">
    <citation type="submission" date="2020-08" db="EMBL/GenBank/DDBJ databases">
        <title>Whole genome shotgun sequence of Actinoplanes ianthinogenes NBRC 13996.</title>
        <authorList>
            <person name="Komaki H."/>
            <person name="Tamura T."/>
        </authorList>
    </citation>
    <scope>NUCLEOTIDE SEQUENCE [LARGE SCALE GENOMIC DNA]</scope>
    <source>
        <strain evidence="11 12">NBRC 13996</strain>
    </source>
</reference>
<evidence type="ECO:0000256" key="7">
    <source>
        <dbReference type="ARBA" id="ARBA00023136"/>
    </source>
</evidence>
<dbReference type="InterPro" id="IPR020846">
    <property type="entry name" value="MFS_dom"/>
</dbReference>
<name>A0ABM7LNZ8_9ACTN</name>
<proteinExistence type="inferred from homology"/>
<dbReference type="PANTHER" id="PTHR42718">
    <property type="entry name" value="MAJOR FACILITATOR SUPERFAMILY MULTIDRUG TRANSPORTER MFSC"/>
    <property type="match status" value="1"/>
</dbReference>
<keyword evidence="12" id="KW-1185">Reference proteome</keyword>
<feature type="domain" description="Major facilitator superfamily (MFS) profile" evidence="10">
    <location>
        <begin position="89"/>
        <end position="531"/>
    </location>
</feature>
<feature type="transmembrane region" description="Helical" evidence="9">
    <location>
        <begin position="432"/>
        <end position="458"/>
    </location>
</feature>
<evidence type="ECO:0000256" key="5">
    <source>
        <dbReference type="ARBA" id="ARBA00022692"/>
    </source>
</evidence>
<feature type="transmembrane region" description="Helical" evidence="9">
    <location>
        <begin position="479"/>
        <end position="498"/>
    </location>
</feature>
<evidence type="ECO:0000313" key="11">
    <source>
        <dbReference type="EMBL" id="BCJ40975.1"/>
    </source>
</evidence>
<evidence type="ECO:0000256" key="3">
    <source>
        <dbReference type="ARBA" id="ARBA00022448"/>
    </source>
</evidence>
<feature type="transmembrane region" description="Helical" evidence="9">
    <location>
        <begin position="239"/>
        <end position="257"/>
    </location>
</feature>
<dbReference type="Pfam" id="PF07690">
    <property type="entry name" value="MFS_1"/>
    <property type="match status" value="1"/>
</dbReference>
<dbReference type="NCBIfam" id="TIGR00711">
    <property type="entry name" value="efflux_EmrB"/>
    <property type="match status" value="1"/>
</dbReference>
<comment type="subcellular location">
    <subcellularLocation>
        <location evidence="1">Cell membrane</location>
        <topology evidence="1">Multi-pass membrane protein</topology>
    </subcellularLocation>
</comment>
<dbReference type="PROSITE" id="PS50850">
    <property type="entry name" value="MFS"/>
    <property type="match status" value="1"/>
</dbReference>
<sequence length="534" mass="53328">MTDRTARSAATPETTSGAKRAEGTIGGPRDASGPGRPAGAEGTIGGAGDANGPGRAASGAGAEPGTGDAGGIGADEAGTGRAGRLGPMAQLGLMIGPVLTMVDSSIVNVAVADIGRELHATLDGVQWVVSGYLLALAAGLAASAFLARRFGTLRTYLIALVGFVAASAACAAAPTVPILITARAAQGLLGAPLVPLAMTLLLGRQGKARRIPIAAGLLFFLAPALGPTLGGVLVAAGGWPWIFLVNVPIGIVGLLGLRRVPAGAAPPADPAARFDPFGLTLLAAGLTATLYGVSRAPITGWHSPLVISTIGGGLALLAGYLRWASRRTQPAVDLALLRHRQSRLALTLSVVSSVVAYAAVFLLPVFTQAVQGHSTLATGLALLPQGLITGVGTAIGQRLATRISVRTLVTGGFLVLGATSAGLLLLQADTPLWVTAIILSGRAVAIGFGITPLLFAMLAPLGDTQLADGNTIFNITQRLGGALGVSLLSTLYAAQVAATDPVTGFHHIGVILTGVALGAALLALLLAPIRQPST</sequence>
<feature type="transmembrane region" description="Helical" evidence="9">
    <location>
        <begin position="305"/>
        <end position="323"/>
    </location>
</feature>
<feature type="region of interest" description="Disordered" evidence="8">
    <location>
        <begin position="1"/>
        <end position="78"/>
    </location>
</feature>
<protein>
    <submittedName>
        <fullName evidence="11">MFS transporter</fullName>
    </submittedName>
</protein>
<dbReference type="InterPro" id="IPR011701">
    <property type="entry name" value="MFS"/>
</dbReference>
<feature type="compositionally biased region" description="Gly residues" evidence="8">
    <location>
        <begin position="62"/>
        <end position="73"/>
    </location>
</feature>
<keyword evidence="4" id="KW-1003">Cell membrane</keyword>
<feature type="transmembrane region" description="Helical" evidence="9">
    <location>
        <begin position="277"/>
        <end position="293"/>
    </location>
</feature>
<keyword evidence="7 9" id="KW-0472">Membrane</keyword>
<evidence type="ECO:0000256" key="1">
    <source>
        <dbReference type="ARBA" id="ARBA00004651"/>
    </source>
</evidence>
<dbReference type="Gene3D" id="1.20.1720.10">
    <property type="entry name" value="Multidrug resistance protein D"/>
    <property type="match status" value="1"/>
</dbReference>
<evidence type="ECO:0000256" key="6">
    <source>
        <dbReference type="ARBA" id="ARBA00022989"/>
    </source>
</evidence>
<evidence type="ECO:0000313" key="12">
    <source>
        <dbReference type="Proteomes" id="UP000676967"/>
    </source>
</evidence>
<gene>
    <name evidence="11" type="ORF">Aiant_16320</name>
</gene>
<feature type="transmembrane region" description="Helical" evidence="9">
    <location>
        <begin position="184"/>
        <end position="202"/>
    </location>
</feature>
<evidence type="ECO:0000256" key="4">
    <source>
        <dbReference type="ARBA" id="ARBA00022475"/>
    </source>
</evidence>
<dbReference type="Gene3D" id="1.20.1250.20">
    <property type="entry name" value="MFS general substrate transporter like domains"/>
    <property type="match status" value="1"/>
</dbReference>
<dbReference type="SUPFAM" id="SSF103473">
    <property type="entry name" value="MFS general substrate transporter"/>
    <property type="match status" value="2"/>
</dbReference>
<evidence type="ECO:0000256" key="8">
    <source>
        <dbReference type="SAM" id="MobiDB-lite"/>
    </source>
</evidence>
<dbReference type="EMBL" id="AP023356">
    <property type="protein sequence ID" value="BCJ40975.1"/>
    <property type="molecule type" value="Genomic_DNA"/>
</dbReference>
<evidence type="ECO:0000256" key="9">
    <source>
        <dbReference type="SAM" id="Phobius"/>
    </source>
</evidence>
<keyword evidence="6 9" id="KW-1133">Transmembrane helix</keyword>
<accession>A0ABM7LNZ8</accession>
<dbReference type="InterPro" id="IPR004638">
    <property type="entry name" value="EmrB-like"/>
</dbReference>
<keyword evidence="3" id="KW-0813">Transport</keyword>
<evidence type="ECO:0000256" key="2">
    <source>
        <dbReference type="ARBA" id="ARBA00008537"/>
    </source>
</evidence>
<organism evidence="11 12">
    <name type="scientific">Actinoplanes ianthinogenes</name>
    <dbReference type="NCBI Taxonomy" id="122358"/>
    <lineage>
        <taxon>Bacteria</taxon>
        <taxon>Bacillati</taxon>
        <taxon>Actinomycetota</taxon>
        <taxon>Actinomycetes</taxon>
        <taxon>Micromonosporales</taxon>
        <taxon>Micromonosporaceae</taxon>
        <taxon>Actinoplanes</taxon>
    </lineage>
</organism>
<feature type="compositionally biased region" description="Gly residues" evidence="8">
    <location>
        <begin position="42"/>
        <end position="51"/>
    </location>
</feature>
<feature type="transmembrane region" description="Helical" evidence="9">
    <location>
        <begin position="124"/>
        <end position="147"/>
    </location>
</feature>
<feature type="transmembrane region" description="Helical" evidence="9">
    <location>
        <begin position="91"/>
        <end position="112"/>
    </location>
</feature>
<feature type="transmembrane region" description="Helical" evidence="9">
    <location>
        <begin position="504"/>
        <end position="527"/>
    </location>
</feature>
<feature type="transmembrane region" description="Helical" evidence="9">
    <location>
        <begin position="375"/>
        <end position="395"/>
    </location>
</feature>
<feature type="transmembrane region" description="Helical" evidence="9">
    <location>
        <begin position="344"/>
        <end position="363"/>
    </location>
</feature>
<feature type="transmembrane region" description="Helical" evidence="9">
    <location>
        <begin position="156"/>
        <end position="178"/>
    </location>
</feature>
<feature type="transmembrane region" description="Helical" evidence="9">
    <location>
        <begin position="214"/>
        <end position="233"/>
    </location>
</feature>
<comment type="similarity">
    <text evidence="2">Belongs to the major facilitator superfamily. EmrB family.</text>
</comment>
<evidence type="ECO:0000259" key="10">
    <source>
        <dbReference type="PROSITE" id="PS50850"/>
    </source>
</evidence>
<dbReference type="InterPro" id="IPR036259">
    <property type="entry name" value="MFS_trans_sf"/>
</dbReference>
<keyword evidence="5 9" id="KW-0812">Transmembrane</keyword>